<name>A0A0K8MEY0_9PROT</name>
<dbReference type="InterPro" id="IPR014004">
    <property type="entry name" value="Transpt-assoc_nodulatn_dom_bac"/>
</dbReference>
<sequence length="105" mass="11488">MYQNIRSMVVFLGISMLTNCSVVSDRETLGEYVDDTGVTAKVKTAILNDSVLAPFQIHVETFQGAVQLSGFVETSQQAIKAEQLARKTQGVHTVKNSLIVRSISK</sequence>
<feature type="domain" description="BON" evidence="1">
    <location>
        <begin position="34"/>
        <end position="102"/>
    </location>
</feature>
<dbReference type="Gene3D" id="3.30.1340.30">
    <property type="match status" value="1"/>
</dbReference>
<evidence type="ECO:0000259" key="1">
    <source>
        <dbReference type="PROSITE" id="PS50914"/>
    </source>
</evidence>
<dbReference type="AlphaFoldDB" id="A0A0K8MEY0"/>
<reference evidence="2 3" key="1">
    <citation type="submission" date="2015-03" db="EMBL/GenBank/DDBJ databases">
        <title>Caedibacter varicaedens, whole genome shotgun sequence.</title>
        <authorList>
            <person name="Suzuki H."/>
            <person name="Dapper A.L."/>
            <person name="Gibson A.K."/>
            <person name="Jackson C."/>
            <person name="Lee H."/>
            <person name="Pejaver V.R."/>
            <person name="Doak T."/>
            <person name="Lynch M."/>
        </authorList>
    </citation>
    <scope>NUCLEOTIDE SEQUENCE [LARGE SCALE GENOMIC DNA]</scope>
</reference>
<dbReference type="PROSITE" id="PS50914">
    <property type="entry name" value="BON"/>
    <property type="match status" value="1"/>
</dbReference>
<dbReference type="InterPro" id="IPR051686">
    <property type="entry name" value="Lipoprotein_DolP"/>
</dbReference>
<dbReference type="Pfam" id="PF04972">
    <property type="entry name" value="BON"/>
    <property type="match status" value="1"/>
</dbReference>
<comment type="caution">
    <text evidence="2">The sequence shown here is derived from an EMBL/GenBank/DDBJ whole genome shotgun (WGS) entry which is preliminary data.</text>
</comment>
<keyword evidence="3" id="KW-1185">Reference proteome</keyword>
<dbReference type="PANTHER" id="PTHR34606:SF16">
    <property type="entry name" value="BON DOMAIN-CONTAINING PROTEIN"/>
    <property type="match status" value="1"/>
</dbReference>
<gene>
    <name evidence="2" type="primary">osmY_2</name>
    <name evidence="2" type="ORF">Cva_01088</name>
</gene>
<dbReference type="EMBL" id="BBVC01000058">
    <property type="protein sequence ID" value="GAO98429.1"/>
    <property type="molecule type" value="Genomic_DNA"/>
</dbReference>
<dbReference type="InterPro" id="IPR007055">
    <property type="entry name" value="BON_dom"/>
</dbReference>
<dbReference type="Proteomes" id="UP000036771">
    <property type="component" value="Unassembled WGS sequence"/>
</dbReference>
<proteinExistence type="predicted"/>
<dbReference type="SMART" id="SM00749">
    <property type="entry name" value="BON"/>
    <property type="match status" value="1"/>
</dbReference>
<evidence type="ECO:0000313" key="3">
    <source>
        <dbReference type="Proteomes" id="UP000036771"/>
    </source>
</evidence>
<organism evidence="2 3">
    <name type="scientific">Caedimonas varicaedens</name>
    <dbReference type="NCBI Taxonomy" id="1629334"/>
    <lineage>
        <taxon>Bacteria</taxon>
        <taxon>Pseudomonadati</taxon>
        <taxon>Pseudomonadota</taxon>
        <taxon>Alphaproteobacteria</taxon>
        <taxon>Holosporales</taxon>
        <taxon>Caedimonadaceae</taxon>
        <taxon>Caedimonas</taxon>
    </lineage>
</organism>
<protein>
    <submittedName>
        <fullName evidence="2">Osmotically-inducible protein Y</fullName>
    </submittedName>
</protein>
<dbReference type="STRING" id="1629334.Cva_01088"/>
<dbReference type="PANTHER" id="PTHR34606">
    <property type="entry name" value="BON DOMAIN-CONTAINING PROTEIN"/>
    <property type="match status" value="1"/>
</dbReference>
<evidence type="ECO:0000313" key="2">
    <source>
        <dbReference type="EMBL" id="GAO98429.1"/>
    </source>
</evidence>
<accession>A0A0K8MEY0</accession>
<dbReference type="OrthoDB" id="7376525at2"/>